<protein>
    <submittedName>
        <fullName evidence="2">FBA_2 domain-containing protein</fullName>
    </submittedName>
</protein>
<keyword evidence="1" id="KW-1185">Reference proteome</keyword>
<dbReference type="WBParaSite" id="Csp11.Scaffold630.g19093.t1">
    <property type="protein sequence ID" value="Csp11.Scaffold630.g19093.t1"/>
    <property type="gene ID" value="Csp11.Scaffold630.g19093"/>
</dbReference>
<dbReference type="PANTHER" id="PTHR21503:SF8">
    <property type="entry name" value="F-BOX ASSOCIATED DOMAIN-CONTAINING PROTEIN-RELATED"/>
    <property type="match status" value="1"/>
</dbReference>
<proteinExistence type="predicted"/>
<dbReference type="PANTHER" id="PTHR21503">
    <property type="entry name" value="F-BOX-CONTAINING HYPOTHETICAL PROTEIN C.ELEGANS"/>
    <property type="match status" value="1"/>
</dbReference>
<name>A0A1I7UT61_9PELO</name>
<evidence type="ECO:0000313" key="2">
    <source>
        <dbReference type="WBParaSite" id="Csp11.Scaffold630.g19093.t1"/>
    </source>
</evidence>
<organism evidence="1 2">
    <name type="scientific">Caenorhabditis tropicalis</name>
    <dbReference type="NCBI Taxonomy" id="1561998"/>
    <lineage>
        <taxon>Eukaryota</taxon>
        <taxon>Metazoa</taxon>
        <taxon>Ecdysozoa</taxon>
        <taxon>Nematoda</taxon>
        <taxon>Chromadorea</taxon>
        <taxon>Rhabditida</taxon>
        <taxon>Rhabditina</taxon>
        <taxon>Rhabditomorpha</taxon>
        <taxon>Rhabditoidea</taxon>
        <taxon>Rhabditidae</taxon>
        <taxon>Peloderinae</taxon>
        <taxon>Caenorhabditis</taxon>
    </lineage>
</organism>
<dbReference type="eggNOG" id="ENOG502TKBC">
    <property type="taxonomic scope" value="Eukaryota"/>
</dbReference>
<evidence type="ECO:0000313" key="1">
    <source>
        <dbReference type="Proteomes" id="UP000095282"/>
    </source>
</evidence>
<dbReference type="Proteomes" id="UP000095282">
    <property type="component" value="Unplaced"/>
</dbReference>
<accession>A0A1I7UT61</accession>
<reference evidence="2" key="1">
    <citation type="submission" date="2016-11" db="UniProtKB">
        <authorList>
            <consortium name="WormBaseParasite"/>
        </authorList>
    </citation>
    <scope>IDENTIFICATION</scope>
</reference>
<dbReference type="AlphaFoldDB" id="A0A1I7UT61"/>
<sequence length="311" mass="36810">MLYDFLCLEIRRLACEEVCTRNSLLFLVQTSLQARHQISRHRKSYNVRIRIENRDFVSFVEISSNREEIFTIQVKNTREGSETSWRFQRVVPVSYEGDTLVSLWRRKDEVIQEILDFLMEFFRIKEISFRFKPSIDIRSAVLIVEHCISKNQKIANVEWEYWKTDKIARRCLEASKSASNMIIGISSSSTIHFDKFHLFRMDRIEIKYAKWITVEQIVALRNCKRIDLGNVLFDESSLNKILLEWIENPGELQEAQIFFPVGIKLEDAIKGLKISRVEINRSKQKYWLNGNNGIEFSITEYLSHVVIKRET</sequence>